<dbReference type="EMBL" id="HAHN01000043">
    <property type="protein sequence ID" value="SNX32999.1"/>
    <property type="molecule type" value="Transcribed_RNA"/>
</dbReference>
<dbReference type="PANTHER" id="PTHR33562">
    <property type="entry name" value="ATILLA, ISOFORM B-RELATED-RELATED"/>
    <property type="match status" value="1"/>
</dbReference>
<dbReference type="InterPro" id="IPR050975">
    <property type="entry name" value="Sleep_regulator"/>
</dbReference>
<feature type="transmembrane region" description="Helical" evidence="2">
    <location>
        <begin position="115"/>
        <end position="135"/>
    </location>
</feature>
<dbReference type="PANTHER" id="PTHR33562:SF27">
    <property type="entry name" value="PROTEIN QUIVER"/>
    <property type="match status" value="1"/>
</dbReference>
<protein>
    <submittedName>
        <fullName evidence="4">U33-Liphistoxin-Lth1a_1</fullName>
    </submittedName>
</protein>
<keyword evidence="2" id="KW-0812">Transmembrane</keyword>
<feature type="chain" id="PRO_5033444310" evidence="3">
    <location>
        <begin position="23"/>
        <end position="142"/>
    </location>
</feature>
<sequence length="142" mass="16256">MDGVTLSLLLAAIASILPSGIAVRCYVCSWSPDDADNRTDWCTAKNFEPRVVNMLECENGCETFAQWDKNEVLEQWRRNCIETATEMKGKCVDGDTKYWSYKRCTCNADYCNSAIYLQNTSKIILLALIFLFLTFRVRRVVI</sequence>
<evidence type="ECO:0000313" key="4">
    <source>
        <dbReference type="EMBL" id="SNX33515.1"/>
    </source>
</evidence>
<evidence type="ECO:0000256" key="1">
    <source>
        <dbReference type="ARBA" id="ARBA00022729"/>
    </source>
</evidence>
<keyword evidence="1 3" id="KW-0732">Signal</keyword>
<reference evidence="4" key="2">
    <citation type="submission" date="2019-05" db="EMBL/GenBank/DDBJ databases">
        <title>Unravelling the molecular evolution of spider venoms.</title>
        <authorList>
            <person name="Pineda S."/>
        </authorList>
    </citation>
    <scope>NUCLEOTIDE SEQUENCE</scope>
</reference>
<dbReference type="EMBL" id="HAHN01000020">
    <property type="protein sequence ID" value="SNX32819.1"/>
    <property type="molecule type" value="Transcribed_RNA"/>
</dbReference>
<reference evidence="4" key="1">
    <citation type="submission" date="2017-05" db="EMBL/GenBank/DDBJ databases">
        <authorList>
            <person name="QRISCLOUD D."/>
        </authorList>
    </citation>
    <scope>NUCLEOTIDE SEQUENCE</scope>
</reference>
<dbReference type="EMBL" id="HAHN01000095">
    <property type="protein sequence ID" value="SNX33515.1"/>
    <property type="molecule type" value="Transcribed_RNA"/>
</dbReference>
<dbReference type="EMBL" id="HAHN01000021">
    <property type="protein sequence ID" value="SNX32831.1"/>
    <property type="molecule type" value="Transcribed_RNA"/>
</dbReference>
<name>A0A4Q8K267_9ARAC</name>
<organism evidence="4">
    <name type="scientific">Liphistius thaleban</name>
    <dbReference type="NCBI Taxonomy" id="1905330"/>
    <lineage>
        <taxon>Eukaryota</taxon>
        <taxon>Metazoa</taxon>
        <taxon>Ecdysozoa</taxon>
        <taxon>Arthropoda</taxon>
        <taxon>Chelicerata</taxon>
        <taxon>Arachnida</taxon>
        <taxon>Araneae</taxon>
        <taxon>Mesothelae</taxon>
        <taxon>Liphistiidae</taxon>
        <taxon>Liphistius</taxon>
    </lineage>
</organism>
<keyword evidence="2" id="KW-1133">Transmembrane helix</keyword>
<evidence type="ECO:0000256" key="3">
    <source>
        <dbReference type="SAM" id="SignalP"/>
    </source>
</evidence>
<dbReference type="AlphaFoldDB" id="A0A4Q8K267"/>
<proteinExistence type="predicted"/>
<keyword evidence="2" id="KW-0472">Membrane</keyword>
<feature type="signal peptide" evidence="3">
    <location>
        <begin position="1"/>
        <end position="22"/>
    </location>
</feature>
<accession>A0A4Q8K267</accession>
<evidence type="ECO:0000256" key="2">
    <source>
        <dbReference type="SAM" id="Phobius"/>
    </source>
</evidence>